<dbReference type="GeneID" id="39749599"/>
<feature type="domain" description="YrhK" evidence="2">
    <location>
        <begin position="150"/>
        <end position="193"/>
    </location>
</feature>
<organism evidence="3 4">
    <name type="scientific">Plasmodium gonderi</name>
    <dbReference type="NCBI Taxonomy" id="77519"/>
    <lineage>
        <taxon>Eukaryota</taxon>
        <taxon>Sar</taxon>
        <taxon>Alveolata</taxon>
        <taxon>Apicomplexa</taxon>
        <taxon>Aconoidasida</taxon>
        <taxon>Haemosporida</taxon>
        <taxon>Plasmodiidae</taxon>
        <taxon>Plasmodium</taxon>
        <taxon>Plasmodium (Plasmodium)</taxon>
    </lineage>
</organism>
<keyword evidence="1" id="KW-0812">Transmembrane</keyword>
<feature type="transmembrane region" description="Helical" evidence="1">
    <location>
        <begin position="208"/>
        <end position="234"/>
    </location>
</feature>
<evidence type="ECO:0000313" key="3">
    <source>
        <dbReference type="EMBL" id="GAW82861.1"/>
    </source>
</evidence>
<evidence type="ECO:0000256" key="1">
    <source>
        <dbReference type="SAM" id="Phobius"/>
    </source>
</evidence>
<reference evidence="4" key="1">
    <citation type="submission" date="2017-04" db="EMBL/GenBank/DDBJ databases">
        <title>Plasmodium gonderi genome.</title>
        <authorList>
            <person name="Arisue N."/>
            <person name="Honma H."/>
            <person name="Kawai S."/>
            <person name="Tougan T."/>
            <person name="Tanabe K."/>
            <person name="Horii T."/>
        </authorList>
    </citation>
    <scope>NUCLEOTIDE SEQUENCE [LARGE SCALE GENOMIC DNA]</scope>
    <source>
        <strain evidence="4">ATCC 30045</strain>
    </source>
</reference>
<dbReference type="OrthoDB" id="369339at2759"/>
<sequence>MYELKSVTSHTEEFDCNSTTESRIMDLEEGNISKNEFNSTKKKKMEACNFFADSESSFLGKGKMKQTKDTRENENKTIKITDIFKCPLEFHTNFISMILFIIGSAFFLYPKLYVAGCIIFCLACVMCVYSNLIGAINIGREKKREYCGYVCYIIGCIVFIIGSIYCCFKDDYFSVMTFIIGSIFFLIGAILFIITLDFYKIKSVDYKVLIVYISNLIGGLLFTIASILFFYPTFYNQACYMYIVGSSIFTLATWFDYIIYINGTD</sequence>
<protein>
    <recommendedName>
        <fullName evidence="2">YrhK domain-containing protein</fullName>
    </recommendedName>
</protein>
<feature type="transmembrane region" description="Helical" evidence="1">
    <location>
        <begin position="240"/>
        <end position="260"/>
    </location>
</feature>
<dbReference type="InterPro" id="IPR025424">
    <property type="entry name" value="YrhK_domain"/>
</dbReference>
<dbReference type="EMBL" id="BDQF01000014">
    <property type="protein sequence ID" value="GAW82861.1"/>
    <property type="molecule type" value="Genomic_DNA"/>
</dbReference>
<dbReference type="Pfam" id="PF14145">
    <property type="entry name" value="YrhK"/>
    <property type="match status" value="2"/>
</dbReference>
<gene>
    <name evidence="3" type="ORF">PGO_131330</name>
</gene>
<feature type="transmembrane region" description="Helical" evidence="1">
    <location>
        <begin position="146"/>
        <end position="166"/>
    </location>
</feature>
<keyword evidence="1" id="KW-1133">Transmembrane helix</keyword>
<accession>A0A1Y1JK78</accession>
<evidence type="ECO:0000313" key="4">
    <source>
        <dbReference type="Proteomes" id="UP000195521"/>
    </source>
</evidence>
<feature type="transmembrane region" description="Helical" evidence="1">
    <location>
        <begin position="172"/>
        <end position="196"/>
    </location>
</feature>
<dbReference type="AlphaFoldDB" id="A0A1Y1JK78"/>
<feature type="transmembrane region" description="Helical" evidence="1">
    <location>
        <begin position="113"/>
        <end position="134"/>
    </location>
</feature>
<keyword evidence="1" id="KW-0472">Membrane</keyword>
<proteinExistence type="predicted"/>
<dbReference type="OMA" id="WFDYIIY"/>
<feature type="transmembrane region" description="Helical" evidence="1">
    <location>
        <begin position="88"/>
        <end position="107"/>
    </location>
</feature>
<dbReference type="RefSeq" id="XP_028545450.1">
    <property type="nucleotide sequence ID" value="XM_028689649.1"/>
</dbReference>
<keyword evidence="4" id="KW-1185">Reference proteome</keyword>
<dbReference type="Proteomes" id="UP000195521">
    <property type="component" value="Unassembled WGS sequence"/>
</dbReference>
<feature type="domain" description="YrhK" evidence="2">
    <location>
        <begin position="212"/>
        <end position="257"/>
    </location>
</feature>
<evidence type="ECO:0000259" key="2">
    <source>
        <dbReference type="Pfam" id="PF14145"/>
    </source>
</evidence>
<comment type="caution">
    <text evidence="3">The sequence shown here is derived from an EMBL/GenBank/DDBJ whole genome shotgun (WGS) entry which is preliminary data.</text>
</comment>
<name>A0A1Y1JK78_PLAGO</name>